<sequence length="195" mass="21223">MPHVTSPATKLQAFVSEYAVHGDNSGAGKLLGALAEASFLIGLEKNSDVVEMASYAPLFLNINDRKWEADAIVFNSSQAFGTPSYWMQHFFIESNGAILLNSTLQANSSASLVASAITWQNLEDNKEYLRVVNFGSNKVNLKISIDGLELNPTQSSASRTVLASKSFNDENSFQEPKKVVPMKSSLDNPAQDMDV</sequence>
<keyword evidence="5" id="KW-1185">Reference proteome</keyword>
<evidence type="ECO:0000313" key="5">
    <source>
        <dbReference type="Proteomes" id="UP001187471"/>
    </source>
</evidence>
<dbReference type="PANTHER" id="PTHR31776:SF0">
    <property type="entry name" value="ALPHA-L-ARABINOFURANOSIDASE 1"/>
    <property type="match status" value="1"/>
</dbReference>
<dbReference type="SMART" id="SM00813">
    <property type="entry name" value="Alpha-L-AF_C"/>
    <property type="match status" value="1"/>
</dbReference>
<dbReference type="AlphaFoldDB" id="A0AA88URW6"/>
<dbReference type="InterPro" id="IPR013780">
    <property type="entry name" value="Glyco_hydro_b"/>
</dbReference>
<feature type="region of interest" description="Disordered" evidence="2">
    <location>
        <begin position="167"/>
        <end position="195"/>
    </location>
</feature>
<accession>A0AA88URW6</accession>
<dbReference type="InterPro" id="IPR017853">
    <property type="entry name" value="GH"/>
</dbReference>
<comment type="caution">
    <text evidence="4">The sequence shown here is derived from an EMBL/GenBank/DDBJ whole genome shotgun (WGS) entry which is preliminary data.</text>
</comment>
<keyword evidence="1" id="KW-0325">Glycoprotein</keyword>
<dbReference type="Proteomes" id="UP001187471">
    <property type="component" value="Unassembled WGS sequence"/>
</dbReference>
<evidence type="ECO:0000313" key="4">
    <source>
        <dbReference type="EMBL" id="KAK2995174.1"/>
    </source>
</evidence>
<protein>
    <recommendedName>
        <fullName evidence="3">Alpha-L-arabinofuranosidase C-terminal domain-containing protein</fullName>
    </recommendedName>
</protein>
<reference evidence="4" key="1">
    <citation type="submission" date="2022-12" db="EMBL/GenBank/DDBJ databases">
        <title>Draft genome assemblies for two species of Escallonia (Escalloniales).</title>
        <authorList>
            <person name="Chanderbali A."/>
            <person name="Dervinis C."/>
            <person name="Anghel I."/>
            <person name="Soltis D."/>
            <person name="Soltis P."/>
            <person name="Zapata F."/>
        </authorList>
    </citation>
    <scope>NUCLEOTIDE SEQUENCE</scope>
    <source>
        <strain evidence="4">UCBG92.1500</strain>
        <tissue evidence="4">Leaf</tissue>
    </source>
</reference>
<dbReference type="InterPro" id="IPR051563">
    <property type="entry name" value="Glycosyl_Hydrolase_51"/>
</dbReference>
<dbReference type="GO" id="GO:0046373">
    <property type="term" value="P:L-arabinose metabolic process"/>
    <property type="evidence" value="ECO:0007669"/>
    <property type="project" value="InterPro"/>
</dbReference>
<evidence type="ECO:0000256" key="2">
    <source>
        <dbReference type="SAM" id="MobiDB-lite"/>
    </source>
</evidence>
<dbReference type="Pfam" id="PF06964">
    <property type="entry name" value="Alpha-L-AF_C"/>
    <property type="match status" value="1"/>
</dbReference>
<dbReference type="PANTHER" id="PTHR31776">
    <property type="entry name" value="ALPHA-L-ARABINOFURANOSIDASE 1"/>
    <property type="match status" value="1"/>
</dbReference>
<dbReference type="SUPFAM" id="SSF51445">
    <property type="entry name" value="(Trans)glycosidases"/>
    <property type="match status" value="1"/>
</dbReference>
<evidence type="ECO:0000256" key="1">
    <source>
        <dbReference type="ARBA" id="ARBA00023180"/>
    </source>
</evidence>
<name>A0AA88URW6_9ASTE</name>
<gene>
    <name evidence="4" type="ORF">RJ640_005764</name>
</gene>
<dbReference type="Gene3D" id="3.20.20.80">
    <property type="entry name" value="Glycosidases"/>
    <property type="match status" value="1"/>
</dbReference>
<proteinExistence type="predicted"/>
<dbReference type="GO" id="GO:0046556">
    <property type="term" value="F:alpha-L-arabinofuranosidase activity"/>
    <property type="evidence" value="ECO:0007669"/>
    <property type="project" value="UniProtKB-EC"/>
</dbReference>
<feature type="domain" description="Alpha-L-arabinofuranosidase C-terminal" evidence="3">
    <location>
        <begin position="16"/>
        <end position="195"/>
    </location>
</feature>
<dbReference type="InterPro" id="IPR010720">
    <property type="entry name" value="Alpha-L-AF_C"/>
</dbReference>
<dbReference type="EMBL" id="JAVXUO010000131">
    <property type="protein sequence ID" value="KAK2995174.1"/>
    <property type="molecule type" value="Genomic_DNA"/>
</dbReference>
<dbReference type="Gene3D" id="2.60.40.1180">
    <property type="entry name" value="Golgi alpha-mannosidase II"/>
    <property type="match status" value="1"/>
</dbReference>
<feature type="non-terminal residue" evidence="4">
    <location>
        <position position="1"/>
    </location>
</feature>
<evidence type="ECO:0000259" key="3">
    <source>
        <dbReference type="SMART" id="SM00813"/>
    </source>
</evidence>
<organism evidence="4 5">
    <name type="scientific">Escallonia rubra</name>
    <dbReference type="NCBI Taxonomy" id="112253"/>
    <lineage>
        <taxon>Eukaryota</taxon>
        <taxon>Viridiplantae</taxon>
        <taxon>Streptophyta</taxon>
        <taxon>Embryophyta</taxon>
        <taxon>Tracheophyta</taxon>
        <taxon>Spermatophyta</taxon>
        <taxon>Magnoliopsida</taxon>
        <taxon>eudicotyledons</taxon>
        <taxon>Gunneridae</taxon>
        <taxon>Pentapetalae</taxon>
        <taxon>asterids</taxon>
        <taxon>campanulids</taxon>
        <taxon>Escalloniales</taxon>
        <taxon>Escalloniaceae</taxon>
        <taxon>Escallonia</taxon>
    </lineage>
</organism>